<dbReference type="GO" id="GO:0055085">
    <property type="term" value="P:transmembrane transport"/>
    <property type="evidence" value="ECO:0007669"/>
    <property type="project" value="InterPro"/>
</dbReference>
<feature type="transmembrane region" description="Helical" evidence="7">
    <location>
        <begin position="133"/>
        <end position="156"/>
    </location>
</feature>
<dbReference type="Pfam" id="PF00528">
    <property type="entry name" value="BPD_transp_1"/>
    <property type="match status" value="1"/>
</dbReference>
<protein>
    <submittedName>
        <fullName evidence="9">Dipeptide transport system permease protein DppB</fullName>
    </submittedName>
</protein>
<proteinExistence type="inferred from homology"/>
<comment type="caution">
    <text evidence="9">The sequence shown here is derived from an EMBL/GenBank/DDBJ whole genome shotgun (WGS) entry which is preliminary data.</text>
</comment>
<evidence type="ECO:0000259" key="8">
    <source>
        <dbReference type="PROSITE" id="PS50928"/>
    </source>
</evidence>
<evidence type="ECO:0000256" key="2">
    <source>
        <dbReference type="ARBA" id="ARBA00022448"/>
    </source>
</evidence>
<dbReference type="STRING" id="36849.OXPF_16250"/>
<evidence type="ECO:0000256" key="1">
    <source>
        <dbReference type="ARBA" id="ARBA00004651"/>
    </source>
</evidence>
<dbReference type="SUPFAM" id="SSF161098">
    <property type="entry name" value="MetI-like"/>
    <property type="match status" value="1"/>
</dbReference>
<keyword evidence="6 7" id="KW-0472">Membrane</keyword>
<evidence type="ECO:0000256" key="3">
    <source>
        <dbReference type="ARBA" id="ARBA00022475"/>
    </source>
</evidence>
<dbReference type="PANTHER" id="PTHR43163:SF6">
    <property type="entry name" value="DIPEPTIDE TRANSPORT SYSTEM PERMEASE PROTEIN DPPB-RELATED"/>
    <property type="match status" value="1"/>
</dbReference>
<dbReference type="AlphaFoldDB" id="A0A0P8WPR4"/>
<name>A0A0P8WPR4_9CLOT</name>
<feature type="transmembrane region" description="Helical" evidence="7">
    <location>
        <begin position="272"/>
        <end position="298"/>
    </location>
</feature>
<evidence type="ECO:0000256" key="7">
    <source>
        <dbReference type="RuleBase" id="RU363032"/>
    </source>
</evidence>
<dbReference type="InterPro" id="IPR035906">
    <property type="entry name" value="MetI-like_sf"/>
</dbReference>
<keyword evidence="3" id="KW-1003">Cell membrane</keyword>
<evidence type="ECO:0000313" key="10">
    <source>
        <dbReference type="Proteomes" id="UP000050326"/>
    </source>
</evidence>
<sequence length="338" mass="37485">MLRYIFKRFLISLFTLWVVITFTFALMHSIPGNPFAKEGTMPPGVYENLLKHYNLDKPLIVQYGIYLKNLTKLDFGPSLKSKSITVNYYIKNGFPKSMHLGAQALAVAISIGLLLGIIAALNHNKWPDYLSMMVSIIGISVPGFILATVLIEYLSVQNNIFPVAGWKSWLHTILPTIALSVMTLAFIARLMRSSMLEVLGQDYIKTAKAKGLSGSTVIFKHAIRNAILPVVTVLGINAANLVTGSFIIEQIFGIAGTGEMFVRSIFNRDYPVILGSAVFYSSILIFMNFLVDIAYTFIDPRIKIAGSDKPDGWFTTTIKNLFRRNWDNNNSLSAGGGK</sequence>
<comment type="similarity">
    <text evidence="7">Belongs to the binding-protein-dependent transport system permease family.</text>
</comment>
<dbReference type="OrthoDB" id="9773221at2"/>
<dbReference type="PANTHER" id="PTHR43163">
    <property type="entry name" value="DIPEPTIDE TRANSPORT SYSTEM PERMEASE PROTEIN DPPB-RELATED"/>
    <property type="match status" value="1"/>
</dbReference>
<keyword evidence="5 7" id="KW-1133">Transmembrane helix</keyword>
<dbReference type="Pfam" id="PF19300">
    <property type="entry name" value="BPD_transp_1_N"/>
    <property type="match status" value="1"/>
</dbReference>
<organism evidence="9 10">
    <name type="scientific">Oxobacter pfennigii</name>
    <dbReference type="NCBI Taxonomy" id="36849"/>
    <lineage>
        <taxon>Bacteria</taxon>
        <taxon>Bacillati</taxon>
        <taxon>Bacillota</taxon>
        <taxon>Clostridia</taxon>
        <taxon>Eubacteriales</taxon>
        <taxon>Clostridiaceae</taxon>
        <taxon>Oxobacter</taxon>
    </lineage>
</organism>
<accession>A0A0P8WPR4</accession>
<dbReference type="PATRIC" id="fig|36849.3.peg.1715"/>
<reference evidence="9 10" key="1">
    <citation type="submission" date="2015-09" db="EMBL/GenBank/DDBJ databases">
        <title>Genome sequence of Oxobacter pfennigii DSM 3222.</title>
        <authorList>
            <person name="Poehlein A."/>
            <person name="Bengelsdorf F.R."/>
            <person name="Schiel-Bengelsdorf B."/>
            <person name="Duerre P."/>
            <person name="Daniel R."/>
        </authorList>
    </citation>
    <scope>NUCLEOTIDE SEQUENCE [LARGE SCALE GENOMIC DNA]</scope>
    <source>
        <strain evidence="9 10">DSM 3222</strain>
    </source>
</reference>
<dbReference type="PROSITE" id="PS50928">
    <property type="entry name" value="ABC_TM1"/>
    <property type="match status" value="1"/>
</dbReference>
<keyword evidence="4 7" id="KW-0812">Transmembrane</keyword>
<keyword evidence="2 7" id="KW-0813">Transport</keyword>
<feature type="transmembrane region" description="Helical" evidence="7">
    <location>
        <begin position="226"/>
        <end position="252"/>
    </location>
</feature>
<feature type="transmembrane region" description="Helical" evidence="7">
    <location>
        <begin position="100"/>
        <end position="121"/>
    </location>
</feature>
<evidence type="ECO:0000256" key="4">
    <source>
        <dbReference type="ARBA" id="ARBA00022692"/>
    </source>
</evidence>
<comment type="subcellular location">
    <subcellularLocation>
        <location evidence="1 7">Cell membrane</location>
        <topology evidence="1 7">Multi-pass membrane protein</topology>
    </subcellularLocation>
</comment>
<feature type="transmembrane region" description="Helical" evidence="7">
    <location>
        <begin position="168"/>
        <end position="188"/>
    </location>
</feature>
<dbReference type="InterPro" id="IPR000515">
    <property type="entry name" value="MetI-like"/>
</dbReference>
<gene>
    <name evidence="9" type="primary">dppB_2</name>
    <name evidence="9" type="ORF">OXPF_16250</name>
</gene>
<dbReference type="CDD" id="cd06261">
    <property type="entry name" value="TM_PBP2"/>
    <property type="match status" value="1"/>
</dbReference>
<feature type="domain" description="ABC transmembrane type-1" evidence="8">
    <location>
        <begin position="94"/>
        <end position="291"/>
    </location>
</feature>
<keyword evidence="10" id="KW-1185">Reference proteome</keyword>
<dbReference type="InterPro" id="IPR045621">
    <property type="entry name" value="BPD_transp_1_N"/>
</dbReference>
<dbReference type="Proteomes" id="UP000050326">
    <property type="component" value="Unassembled WGS sequence"/>
</dbReference>
<feature type="transmembrane region" description="Helical" evidence="7">
    <location>
        <begin position="9"/>
        <end position="30"/>
    </location>
</feature>
<evidence type="ECO:0000256" key="5">
    <source>
        <dbReference type="ARBA" id="ARBA00022989"/>
    </source>
</evidence>
<evidence type="ECO:0000256" key="6">
    <source>
        <dbReference type="ARBA" id="ARBA00023136"/>
    </source>
</evidence>
<dbReference type="EMBL" id="LKET01000029">
    <property type="protein sequence ID" value="KPU44542.1"/>
    <property type="molecule type" value="Genomic_DNA"/>
</dbReference>
<dbReference type="GO" id="GO:0005886">
    <property type="term" value="C:plasma membrane"/>
    <property type="evidence" value="ECO:0007669"/>
    <property type="project" value="UniProtKB-SubCell"/>
</dbReference>
<evidence type="ECO:0000313" key="9">
    <source>
        <dbReference type="EMBL" id="KPU44542.1"/>
    </source>
</evidence>
<dbReference type="Gene3D" id="1.10.3720.10">
    <property type="entry name" value="MetI-like"/>
    <property type="match status" value="1"/>
</dbReference>